<dbReference type="AlphaFoldDB" id="A0A914ND24"/>
<dbReference type="SUPFAM" id="SSF53822">
    <property type="entry name" value="Periplasmic binding protein-like I"/>
    <property type="match status" value="1"/>
</dbReference>
<sequence>MPNGDCVLEISELALIDEGVLGDELDFDNFIQSAASCGDTFEGVAVAGGNIFFVFLESQSLLRAYCASEFEAVAKMCSFWNISAIFYMPTSTAVSDRNIYKTLARLSSKNTNSIAKAVMYKNGGTLWVDNVFFIKGEMEFIGEVFKGRNSKSNGNENFFA</sequence>
<evidence type="ECO:0000313" key="2">
    <source>
        <dbReference type="WBParaSite" id="Minc3s04160g35634"/>
    </source>
</evidence>
<dbReference type="Proteomes" id="UP000887563">
    <property type="component" value="Unplaced"/>
</dbReference>
<keyword evidence="1" id="KW-1185">Reference proteome</keyword>
<dbReference type="InterPro" id="IPR028082">
    <property type="entry name" value="Peripla_BP_I"/>
</dbReference>
<evidence type="ECO:0000313" key="1">
    <source>
        <dbReference type="Proteomes" id="UP000887563"/>
    </source>
</evidence>
<reference evidence="2" key="1">
    <citation type="submission" date="2022-11" db="UniProtKB">
        <authorList>
            <consortium name="WormBaseParasite"/>
        </authorList>
    </citation>
    <scope>IDENTIFICATION</scope>
</reference>
<organism evidence="1 2">
    <name type="scientific">Meloidogyne incognita</name>
    <name type="common">Southern root-knot nematode worm</name>
    <name type="synonym">Oxyuris incognita</name>
    <dbReference type="NCBI Taxonomy" id="6306"/>
    <lineage>
        <taxon>Eukaryota</taxon>
        <taxon>Metazoa</taxon>
        <taxon>Ecdysozoa</taxon>
        <taxon>Nematoda</taxon>
        <taxon>Chromadorea</taxon>
        <taxon>Rhabditida</taxon>
        <taxon>Tylenchina</taxon>
        <taxon>Tylenchomorpha</taxon>
        <taxon>Tylenchoidea</taxon>
        <taxon>Meloidogynidae</taxon>
        <taxon>Meloidogyninae</taxon>
        <taxon>Meloidogyne</taxon>
        <taxon>Meloidogyne incognita group</taxon>
    </lineage>
</organism>
<dbReference type="Gene3D" id="3.40.50.2300">
    <property type="match status" value="1"/>
</dbReference>
<dbReference type="WBParaSite" id="Minc3s04160g35634">
    <property type="protein sequence ID" value="Minc3s04160g35634"/>
    <property type="gene ID" value="Minc3s04160g35634"/>
</dbReference>
<proteinExistence type="predicted"/>
<protein>
    <submittedName>
        <fullName evidence="2">Uncharacterized protein</fullName>
    </submittedName>
</protein>
<accession>A0A914ND24</accession>
<name>A0A914ND24_MELIC</name>